<feature type="compositionally biased region" description="Basic residues" evidence="5">
    <location>
        <begin position="608"/>
        <end position="626"/>
    </location>
</feature>
<dbReference type="PROSITE" id="PS50082">
    <property type="entry name" value="WD_REPEATS_2"/>
    <property type="match status" value="1"/>
</dbReference>
<feature type="region of interest" description="Disordered" evidence="5">
    <location>
        <begin position="260"/>
        <end position="286"/>
    </location>
</feature>
<feature type="compositionally biased region" description="Polar residues" evidence="5">
    <location>
        <begin position="219"/>
        <end position="234"/>
    </location>
</feature>
<evidence type="ECO:0000313" key="7">
    <source>
        <dbReference type="Proteomes" id="UP001165740"/>
    </source>
</evidence>
<feature type="compositionally biased region" description="Polar residues" evidence="5">
    <location>
        <begin position="185"/>
        <end position="195"/>
    </location>
</feature>
<dbReference type="Gene3D" id="2.130.10.10">
    <property type="entry name" value="YVTN repeat-like/Quinoprotein amine dehydrogenase"/>
    <property type="match status" value="2"/>
</dbReference>
<dbReference type="OMA" id="NTHYPSH"/>
<dbReference type="GO" id="GO:0035556">
    <property type="term" value="P:intracellular signal transduction"/>
    <property type="evidence" value="ECO:0007669"/>
    <property type="project" value="InterPro"/>
</dbReference>
<proteinExistence type="inferred from homology"/>
<keyword evidence="3" id="KW-0677">Repeat</keyword>
<dbReference type="InterPro" id="IPR003533">
    <property type="entry name" value="Doublecortin_dom"/>
</dbReference>
<feature type="compositionally biased region" description="Basic and acidic residues" evidence="5">
    <location>
        <begin position="530"/>
        <end position="540"/>
    </location>
</feature>
<feature type="region of interest" description="Disordered" evidence="5">
    <location>
        <begin position="360"/>
        <end position="394"/>
    </location>
</feature>
<dbReference type="PROSITE" id="PS50309">
    <property type="entry name" value="DC"/>
    <property type="match status" value="2"/>
</dbReference>
<dbReference type="SMART" id="SM00537">
    <property type="entry name" value="DCX"/>
    <property type="match status" value="1"/>
</dbReference>
<dbReference type="GO" id="GO:0008017">
    <property type="term" value="F:microtubule binding"/>
    <property type="evidence" value="ECO:0007669"/>
    <property type="project" value="TreeGrafter"/>
</dbReference>
<gene>
    <name evidence="8" type="primary">LOC106077562</name>
</gene>
<dbReference type="InterPro" id="IPR050630">
    <property type="entry name" value="WD_repeat_EMAP"/>
</dbReference>
<feature type="compositionally biased region" description="Basic and acidic residues" evidence="5">
    <location>
        <begin position="924"/>
        <end position="933"/>
    </location>
</feature>
<evidence type="ECO:0000256" key="5">
    <source>
        <dbReference type="SAM" id="MobiDB-lite"/>
    </source>
</evidence>
<evidence type="ECO:0000256" key="4">
    <source>
        <dbReference type="PROSITE-ProRule" id="PRU00221"/>
    </source>
</evidence>
<keyword evidence="2 4" id="KW-0853">WD repeat</keyword>
<dbReference type="Pfam" id="PF03451">
    <property type="entry name" value="HELP"/>
    <property type="match status" value="1"/>
</dbReference>
<feature type="compositionally biased region" description="Basic and acidic residues" evidence="5">
    <location>
        <begin position="653"/>
        <end position="668"/>
    </location>
</feature>
<feature type="region of interest" description="Disordered" evidence="5">
    <location>
        <begin position="907"/>
        <end position="945"/>
    </location>
</feature>
<feature type="region of interest" description="Disordered" evidence="5">
    <location>
        <begin position="401"/>
        <end position="420"/>
    </location>
</feature>
<dbReference type="InterPro" id="IPR036322">
    <property type="entry name" value="WD40_repeat_dom_sf"/>
</dbReference>
<dbReference type="RefSeq" id="XP_055864062.1">
    <property type="nucleotide sequence ID" value="XM_056008087.1"/>
</dbReference>
<dbReference type="SUPFAM" id="SSF50978">
    <property type="entry name" value="WD40 repeat-like"/>
    <property type="match status" value="1"/>
</dbReference>
<comment type="similarity">
    <text evidence="1">Belongs to the WD repeat EMAP family.</text>
</comment>
<feature type="repeat" description="WD" evidence="4">
    <location>
        <begin position="1343"/>
        <end position="1375"/>
    </location>
</feature>
<evidence type="ECO:0000313" key="8">
    <source>
        <dbReference type="RefSeq" id="XP_055864062.1"/>
    </source>
</evidence>
<dbReference type="Proteomes" id="UP001165740">
    <property type="component" value="Chromosome 13"/>
</dbReference>
<dbReference type="Pfam" id="PF23414">
    <property type="entry name" value="Beta-prop_EML_2"/>
    <property type="match status" value="1"/>
</dbReference>
<dbReference type="InterPro" id="IPR005108">
    <property type="entry name" value="HELP"/>
</dbReference>
<evidence type="ECO:0000256" key="2">
    <source>
        <dbReference type="ARBA" id="ARBA00022574"/>
    </source>
</evidence>
<dbReference type="Pfam" id="PF23409">
    <property type="entry name" value="Beta-prop_EML"/>
    <property type="match status" value="1"/>
</dbReference>
<dbReference type="InterPro" id="IPR055442">
    <property type="entry name" value="Beta-prop_EML-like_2nd"/>
</dbReference>
<dbReference type="OrthoDB" id="47802at2759"/>
<dbReference type="SUPFAM" id="SSF50998">
    <property type="entry name" value="Quinoprotein alcohol dehydrogenase-like"/>
    <property type="match status" value="1"/>
</dbReference>
<protein>
    <submittedName>
        <fullName evidence="8">Echinoderm microtubule-associated protein-like CG42247 isoform X1</fullName>
    </submittedName>
</protein>
<organism evidence="7 8">
    <name type="scientific">Biomphalaria glabrata</name>
    <name type="common">Bloodfluke planorb</name>
    <name type="synonym">Freshwater snail</name>
    <dbReference type="NCBI Taxonomy" id="6526"/>
    <lineage>
        <taxon>Eukaryota</taxon>
        <taxon>Metazoa</taxon>
        <taxon>Spiralia</taxon>
        <taxon>Lophotrochozoa</taxon>
        <taxon>Mollusca</taxon>
        <taxon>Gastropoda</taxon>
        <taxon>Heterobranchia</taxon>
        <taxon>Euthyneura</taxon>
        <taxon>Panpulmonata</taxon>
        <taxon>Hygrophila</taxon>
        <taxon>Lymnaeoidea</taxon>
        <taxon>Planorbidae</taxon>
        <taxon>Biomphalaria</taxon>
    </lineage>
</organism>
<dbReference type="InterPro" id="IPR036572">
    <property type="entry name" value="Doublecortin_dom_sf"/>
</dbReference>
<dbReference type="PANTHER" id="PTHR13720">
    <property type="entry name" value="WD-40 REPEAT PROTEIN"/>
    <property type="match status" value="1"/>
</dbReference>
<name>A0A9W2YMY2_BIOGL</name>
<dbReference type="GO" id="GO:0000226">
    <property type="term" value="P:microtubule cytoskeleton organization"/>
    <property type="evidence" value="ECO:0007669"/>
    <property type="project" value="TreeGrafter"/>
</dbReference>
<feature type="compositionally biased region" description="Polar residues" evidence="5">
    <location>
        <begin position="401"/>
        <end position="410"/>
    </location>
</feature>
<evidence type="ECO:0000256" key="1">
    <source>
        <dbReference type="ARBA" id="ARBA00006489"/>
    </source>
</evidence>
<feature type="region of interest" description="Disordered" evidence="5">
    <location>
        <begin position="34"/>
        <end position="58"/>
    </location>
</feature>
<dbReference type="InterPro" id="IPR001680">
    <property type="entry name" value="WD40_rpt"/>
</dbReference>
<sequence length="1625" mass="181635">MDDRQLEELMVQSFIKIMMETEKSADGKPEIVQAQTRAEQQLKREDSSMQPDDVPYSYTEAYNAGQGQHEVTYPTGGQAIGYPEYDSVPVTHGELLDAKQRTSPASHQTGAQSGKALDYLSAQRAYTSETSAYPSSYAPYSNILYPNGYTSSLSSPQETSAYHPDTRAAYPYTSAPYANNAAAETHTSYPTATSPNRRRKFGRDHTNHVLPASFDPFKSSVTPGKQEGDSSTSHAGPPGLSFDTTSGDVTDTGLKLVVVDKTDDEEDDSASPLQPGYGSRSNSDVFPLDNQAVERDMYKQEYDPTVTSFKPNLNPSIGSRHTSVVNDQGMSLDSSRYQNSLKSSQAFSFHVTDYDSEVDVGTQRSDATSVDDHYSQGTHFQPASSRLALPTQQSPSLLPTGITNSKTSFRSHPPEGSRYHGQRMYTMSQIDFDRYTNNQSTLSTVMEDTTGQETFRSDDSGDTNVDTFRGEKGKTFLVHPSNPPHHKTGGPQTSEVKVQGPGYKFEVNRYNMVKRASILNRAEQLLDARKTQFSDGRSESSDDEEDDDSVSQTSQPGHRALKYVKQFDDTTSYNSSDDVLNTMRYQSRGPLSKTARRARLSSVNARLNKQKRIRAARRQVMTKHRLPPVPLTDDDDHSSLSDSTEQPKSYRTFLRDQRYEDPKHRDNSLGRGQLPLQIRQQNDLYEPQPQEENVGGLKGRRVMFFRNGDIHFKPKQVLINQKTYANLEKLLVDLSSMVETSTGVKHIFSWPEGREIKSIKDFENGKYYICSSTSKLQRVDYGNSKENHWKGGKIDRKENFLFQQDGKVQSPLRRPRILTIISNMYRDSREKLILNTNSQMNFEDILNDISNMVNIPNPPVRALYTERPPHQKVESYSQLIREFADHDNFLACGEEMLPFELMPKKPIAADSQGKSKKGVRRRNTKSELSRVSRDQSLSPTRESEDTAFNELVQDKVSSRFVAKTKRNKTDSIKVDINGKIREFFPPSVQKDDDDGRKPDKKIKLDWVYGFRGRDVKQNLAVLPSSGQLVYFVAAVVVLYDKKFSTQKHYLGHSEEITCLTIHPNGRFIATGQTAGKTPDKGAHVRVWDGTSLSTYAVIGLGIFQQGISCVNFSDKGTMNAGKSNASYGELLMAIDDSDRHQLSVWDWQTEKVLAKTTTSSDPVVSGCFYPNDETILITYGKEHIHFWKMFLDKGKKIMRDKLSGIFEDYVPKFVTSVCFSSSGNVITGDSTGAILVWSHDENNVFTINEELSQYTKKAHKKSVSSLCMLGDGTLLSGGGNEVKAWDSINDYAPVKERILPSTAGHVRSIVPINKGGLDGSIYVSTTRNKVLEGSLQLKFKFIIQGHVEELWAVESHPLEQTFISAGHDQTVVKWSAVAHTAVWKVNVENPCTCISIDPRGRIVALGTTAGKIIALNSLNGAMLTTLPCGAAQINALGFSPDGKLLGVGTFDGFIQIYHVQEEGHQFFKTHISSLKHNIFIMHLDWSVDSKYIQAVLGDYEIVYWDVTTGQKIKSPRLVRDIKWATQNCPIGYPLIGAWQNLDRGDVINVVARSQYQDLMMIGDSKGQLRLYKWPSAPSKANFRHTKVFSSNVTCVTFTCDDNFVIASGGNDAALMQFSVLDPVNT</sequence>
<evidence type="ECO:0000256" key="3">
    <source>
        <dbReference type="ARBA" id="ARBA00022737"/>
    </source>
</evidence>
<evidence type="ECO:0000259" key="6">
    <source>
        <dbReference type="PROSITE" id="PS50309"/>
    </source>
</evidence>
<dbReference type="CDD" id="cd01617">
    <property type="entry name" value="DCX"/>
    <property type="match status" value="1"/>
</dbReference>
<feature type="compositionally biased region" description="Basic residues" evidence="5">
    <location>
        <begin position="914"/>
        <end position="923"/>
    </location>
</feature>
<feature type="domain" description="Doublecortin" evidence="6">
    <location>
        <begin position="700"/>
        <end position="782"/>
    </location>
</feature>
<keyword evidence="7" id="KW-1185">Reference proteome</keyword>
<dbReference type="InterPro" id="IPR055439">
    <property type="entry name" value="Beta-prop_EML_1st"/>
</dbReference>
<feature type="domain" description="Doublecortin" evidence="6">
    <location>
        <begin position="816"/>
        <end position="897"/>
    </location>
</feature>
<dbReference type="PANTHER" id="PTHR13720:SF55">
    <property type="entry name" value="ECHINODERM MICROTUBULE-ASSOCIATED PROTEIN-LIKE CG42247"/>
    <property type="match status" value="1"/>
</dbReference>
<feature type="region of interest" description="Disordered" evidence="5">
    <location>
        <begin position="530"/>
        <end position="566"/>
    </location>
</feature>
<reference evidence="8" key="1">
    <citation type="submission" date="2025-08" db="UniProtKB">
        <authorList>
            <consortium name="RefSeq"/>
        </authorList>
    </citation>
    <scope>IDENTIFICATION</scope>
</reference>
<dbReference type="GO" id="GO:0072686">
    <property type="term" value="C:mitotic spindle"/>
    <property type="evidence" value="ECO:0007669"/>
    <property type="project" value="TreeGrafter"/>
</dbReference>
<feature type="compositionally biased region" description="Polar residues" evidence="5">
    <location>
        <begin position="375"/>
        <end position="394"/>
    </location>
</feature>
<dbReference type="InterPro" id="IPR015943">
    <property type="entry name" value="WD40/YVTN_repeat-like_dom_sf"/>
</dbReference>
<accession>A0A9W2YMY2</accession>
<feature type="region of interest" description="Disordered" evidence="5">
    <location>
        <begin position="474"/>
        <end position="498"/>
    </location>
</feature>
<dbReference type="Pfam" id="PF03607">
    <property type="entry name" value="DCX"/>
    <property type="match status" value="1"/>
</dbReference>
<feature type="region of interest" description="Disordered" evidence="5">
    <location>
        <begin position="182"/>
        <end position="248"/>
    </location>
</feature>
<feature type="region of interest" description="Disordered" evidence="5">
    <location>
        <begin position="584"/>
        <end position="673"/>
    </location>
</feature>
<dbReference type="GeneID" id="106077562"/>
<dbReference type="SMART" id="SM00320">
    <property type="entry name" value="WD40"/>
    <property type="match status" value="9"/>
</dbReference>
<dbReference type="Gene3D" id="3.10.20.230">
    <property type="entry name" value="Doublecortin domain"/>
    <property type="match status" value="2"/>
</dbReference>
<dbReference type="InterPro" id="IPR011047">
    <property type="entry name" value="Quinoprotein_ADH-like_sf"/>
</dbReference>
<dbReference type="SUPFAM" id="SSF89837">
    <property type="entry name" value="Doublecortin (DC)"/>
    <property type="match status" value="2"/>
</dbReference>